<comment type="caution">
    <text evidence="4">The sequence shown here is derived from an EMBL/GenBank/DDBJ whole genome shotgun (WGS) entry which is preliminary data.</text>
</comment>
<dbReference type="EMBL" id="ACUO01000032">
    <property type="protein sequence ID" value="EGN65707.1"/>
    <property type="molecule type" value="Genomic_DNA"/>
</dbReference>
<keyword evidence="5" id="KW-1185">Reference proteome</keyword>
<dbReference type="Gene3D" id="3.40.50.10860">
    <property type="entry name" value="Leucine Dehydrogenase, chain A, domain 1"/>
    <property type="match status" value="1"/>
</dbReference>
<keyword evidence="2" id="KW-0057">Aromatic amino acid biosynthesis</keyword>
<proteinExistence type="predicted"/>
<dbReference type="InterPro" id="IPR013708">
    <property type="entry name" value="Shikimate_DH-bd_N"/>
</dbReference>
<dbReference type="PANTHER" id="PTHR21089">
    <property type="entry name" value="SHIKIMATE DEHYDROGENASE"/>
    <property type="match status" value="1"/>
</dbReference>
<keyword evidence="2" id="KW-0028">Amino-acid biosynthesis</keyword>
<dbReference type="Proteomes" id="UP000004160">
    <property type="component" value="Unassembled WGS sequence"/>
</dbReference>
<name>F7L2H7_9FUSO</name>
<sequence length="104" mass="11526">MSNRIQGTTGLIGLIGDPLKHSRSPHMHNSAFDKLGLDYVYLCFEVPKGELKRGIDALKTFSAKGSNITFPHKQDVLKYLDNISEDAKIIGSVNTIKIDPKTKK</sequence>
<reference evidence="4" key="1">
    <citation type="submission" date="2011-05" db="EMBL/GenBank/DDBJ databases">
        <title>The Genome Sequence of Fusobacterium sp. 11_3_2.</title>
        <authorList>
            <consortium name="The Broad Institute Genome Sequencing Platform"/>
            <person name="Earl A."/>
            <person name="Ward D."/>
            <person name="Feldgarden M."/>
            <person name="Gevers D."/>
            <person name="Sibley C.D."/>
            <person name="White A.P."/>
            <person name="Crowley S."/>
            <person name="Surette M."/>
            <person name="Strauss J.C."/>
            <person name="Ambrose C.E."/>
            <person name="Allen-Vercoe E."/>
            <person name="Young S.K."/>
            <person name="Zeng Q."/>
            <person name="Gargeya S."/>
            <person name="Fitzgerald M."/>
            <person name="Haas B."/>
            <person name="Abouelleil A."/>
            <person name="Alvarado L."/>
            <person name="Arachchi H.M."/>
            <person name="Berlin A."/>
            <person name="Brown A."/>
            <person name="Chapman S.B."/>
            <person name="Chen Z."/>
            <person name="Dunbar C."/>
            <person name="Freedman E."/>
            <person name="Gearin G."/>
            <person name="Gellesch M."/>
            <person name="Goldberg J."/>
            <person name="Griggs A."/>
            <person name="Gujja S."/>
            <person name="Heiman D."/>
            <person name="Howarth C."/>
            <person name="Larson L."/>
            <person name="Lui A."/>
            <person name="MacDonald P.J.P."/>
            <person name="Mehta T."/>
            <person name="Montmayeur A."/>
            <person name="Murphy C."/>
            <person name="Neiman D."/>
            <person name="Pearson M."/>
            <person name="Priest M."/>
            <person name="Roberts A."/>
            <person name="Saif S."/>
            <person name="Shea T."/>
            <person name="Shenoy N."/>
            <person name="Sisk P."/>
            <person name="Stolte C."/>
            <person name="Sykes S."/>
            <person name="Wortman J."/>
            <person name="Nusbaum C."/>
            <person name="Birren B."/>
        </authorList>
    </citation>
    <scope>NUCLEOTIDE SEQUENCE [LARGE SCALE GENOMIC DNA]</scope>
    <source>
        <strain evidence="4">11_3_2</strain>
    </source>
</reference>
<gene>
    <name evidence="4" type="ORF">HMPREF0401_02021</name>
</gene>
<comment type="pathway">
    <text evidence="1">Metabolic intermediate biosynthesis; chorismate biosynthesis; chorismate from D-erythrose 4-phosphate and phosphoenolpyruvate: step 4/7.</text>
</comment>
<dbReference type="GO" id="GO:0004764">
    <property type="term" value="F:shikimate 3-dehydrogenase (NADP+) activity"/>
    <property type="evidence" value="ECO:0007669"/>
    <property type="project" value="InterPro"/>
</dbReference>
<evidence type="ECO:0000256" key="2">
    <source>
        <dbReference type="ARBA" id="ARBA00023141"/>
    </source>
</evidence>
<evidence type="ECO:0000313" key="4">
    <source>
        <dbReference type="EMBL" id="EGN65707.1"/>
    </source>
</evidence>
<dbReference type="Pfam" id="PF08501">
    <property type="entry name" value="Shikimate_dh_N"/>
    <property type="match status" value="1"/>
</dbReference>
<dbReference type="RefSeq" id="WP_008694272.1">
    <property type="nucleotide sequence ID" value="NZ_GL945394.1"/>
</dbReference>
<dbReference type="SUPFAM" id="SSF53223">
    <property type="entry name" value="Aminoacid dehydrogenase-like, N-terminal domain"/>
    <property type="match status" value="1"/>
</dbReference>
<dbReference type="InterPro" id="IPR046346">
    <property type="entry name" value="Aminoacid_DH-like_N_sf"/>
</dbReference>
<dbReference type="GO" id="GO:0009073">
    <property type="term" value="P:aromatic amino acid family biosynthetic process"/>
    <property type="evidence" value="ECO:0007669"/>
    <property type="project" value="UniProtKB-KW"/>
</dbReference>
<dbReference type="HOGENOM" id="CLU_044063_5_2_0"/>
<protein>
    <submittedName>
        <fullName evidence="4">Shikimate dehydrogenase</fullName>
    </submittedName>
</protein>
<accession>F7L2H7</accession>
<dbReference type="GO" id="GO:0009423">
    <property type="term" value="P:chorismate biosynthetic process"/>
    <property type="evidence" value="ECO:0007669"/>
    <property type="project" value="TreeGrafter"/>
</dbReference>
<evidence type="ECO:0000256" key="1">
    <source>
        <dbReference type="ARBA" id="ARBA00004871"/>
    </source>
</evidence>
<evidence type="ECO:0000259" key="3">
    <source>
        <dbReference type="Pfam" id="PF08501"/>
    </source>
</evidence>
<evidence type="ECO:0000313" key="5">
    <source>
        <dbReference type="Proteomes" id="UP000004160"/>
    </source>
</evidence>
<dbReference type="GO" id="GO:0019632">
    <property type="term" value="P:shikimate metabolic process"/>
    <property type="evidence" value="ECO:0007669"/>
    <property type="project" value="TreeGrafter"/>
</dbReference>
<feature type="domain" description="Shikimate dehydrogenase substrate binding N-terminal" evidence="3">
    <location>
        <begin position="14"/>
        <end position="96"/>
    </location>
</feature>
<organism evidence="4 5">
    <name type="scientific">Fusobacterium animalis 11_3_2</name>
    <dbReference type="NCBI Taxonomy" id="457403"/>
    <lineage>
        <taxon>Bacteria</taxon>
        <taxon>Fusobacteriati</taxon>
        <taxon>Fusobacteriota</taxon>
        <taxon>Fusobacteriia</taxon>
        <taxon>Fusobacteriales</taxon>
        <taxon>Fusobacteriaceae</taxon>
        <taxon>Fusobacterium</taxon>
    </lineage>
</organism>
<dbReference type="PATRIC" id="fig|457403.8.peg.2047"/>
<dbReference type="PANTHER" id="PTHR21089:SF1">
    <property type="entry name" value="BIFUNCTIONAL 3-DEHYDROQUINATE DEHYDRATASE_SHIKIMATE DEHYDROGENASE, CHLOROPLASTIC"/>
    <property type="match status" value="1"/>
</dbReference>
<dbReference type="InterPro" id="IPR022893">
    <property type="entry name" value="Shikimate_DH_fam"/>
</dbReference>
<dbReference type="AlphaFoldDB" id="F7L2H7"/>